<dbReference type="VEuPathDB" id="MicrosporidiaDB:HERIO_643"/>
<dbReference type="PROSITE" id="PS51257">
    <property type="entry name" value="PROKAR_LIPOPROTEIN"/>
    <property type="match status" value="1"/>
</dbReference>
<feature type="chain" id="PRO_5012191088" evidence="1">
    <location>
        <begin position="29"/>
        <end position="138"/>
    </location>
</feature>
<evidence type="ECO:0000313" key="2">
    <source>
        <dbReference type="EMBL" id="ORD99606.1"/>
    </source>
</evidence>
<protein>
    <submittedName>
        <fullName evidence="2">Uncharacterized protein</fullName>
    </submittedName>
</protein>
<name>A0A1X0QIM3_9MICR</name>
<feature type="signal peptide" evidence="1">
    <location>
        <begin position="1"/>
        <end position="28"/>
    </location>
</feature>
<keyword evidence="1" id="KW-0732">Signal</keyword>
<dbReference type="Proteomes" id="UP000192501">
    <property type="component" value="Unassembled WGS sequence"/>
</dbReference>
<proteinExistence type="predicted"/>
<reference evidence="2 3" key="1">
    <citation type="journal article" date="2017" name="Environ. Microbiol.">
        <title>Decay of the glycolytic pathway and adaptation to intranuclear parasitism within Enterocytozoonidae microsporidia.</title>
        <authorList>
            <person name="Wiredu Boakye D."/>
            <person name="Jaroenlak P."/>
            <person name="Prachumwat A."/>
            <person name="Williams T.A."/>
            <person name="Bateman K.S."/>
            <person name="Itsathitphaisarn O."/>
            <person name="Sritunyalucksana K."/>
            <person name="Paszkiewicz K.H."/>
            <person name="Moore K.A."/>
            <person name="Stentiford G.D."/>
            <person name="Williams B.A."/>
        </authorList>
    </citation>
    <scope>NUCLEOTIDE SEQUENCE [LARGE SCALE GENOMIC DNA]</scope>
    <source>
        <strain evidence="3">canceri</strain>
    </source>
</reference>
<sequence length="138" mass="16189">MRSKLNIILRSVLFLLSNNNFVIIGVGCEDSINIEEMIPLIKQSKYLFRNFQIGFLTDVLVKIKENKKEFFNKKKGLRDCLNKLNSIKFDDKYCKKDVVNFLNRIYKVVNNNKNFDCSELLKKDEVAFLNLLICTLLN</sequence>
<accession>A0A1X0QIM3</accession>
<gene>
    <name evidence="2" type="ORF">A0H76_552</name>
</gene>
<dbReference type="EMBL" id="LTAI01000152">
    <property type="protein sequence ID" value="ORD99606.1"/>
    <property type="molecule type" value="Genomic_DNA"/>
</dbReference>
<dbReference type="AlphaFoldDB" id="A0A1X0QIM3"/>
<comment type="caution">
    <text evidence="2">The sequence shown here is derived from an EMBL/GenBank/DDBJ whole genome shotgun (WGS) entry which is preliminary data.</text>
</comment>
<dbReference type="VEuPathDB" id="MicrosporidiaDB:A0H76_552"/>
<organism evidence="2 3">
    <name type="scientific">Hepatospora eriocheir</name>
    <dbReference type="NCBI Taxonomy" id="1081669"/>
    <lineage>
        <taxon>Eukaryota</taxon>
        <taxon>Fungi</taxon>
        <taxon>Fungi incertae sedis</taxon>
        <taxon>Microsporidia</taxon>
        <taxon>Hepatosporidae</taxon>
        <taxon>Hepatospora</taxon>
    </lineage>
</organism>
<evidence type="ECO:0000313" key="3">
    <source>
        <dbReference type="Proteomes" id="UP000192501"/>
    </source>
</evidence>
<evidence type="ECO:0000256" key="1">
    <source>
        <dbReference type="SAM" id="SignalP"/>
    </source>
</evidence>